<gene>
    <name evidence="2" type="ORF">WIX40_06620</name>
</gene>
<dbReference type="SUPFAM" id="SSF50199">
    <property type="entry name" value="Staphylococcal nuclease"/>
    <property type="match status" value="1"/>
</dbReference>
<accession>A0ABD5JV39</accession>
<dbReference type="PROSITE" id="PS50830">
    <property type="entry name" value="TNASE_3"/>
    <property type="match status" value="1"/>
</dbReference>
<dbReference type="Pfam" id="PF00565">
    <property type="entry name" value="SNase"/>
    <property type="match status" value="1"/>
</dbReference>
<dbReference type="InterPro" id="IPR016071">
    <property type="entry name" value="Staphylococal_nuclease_OB-fold"/>
</dbReference>
<name>A0ABD5JV39_9HYPH</name>
<dbReference type="RefSeq" id="WP_339439369.1">
    <property type="nucleotide sequence ID" value="NZ_JBBHKQ010000001.1"/>
</dbReference>
<dbReference type="PANTHER" id="PTHR12302:SF26">
    <property type="entry name" value="BLR1266 PROTEIN"/>
    <property type="match status" value="1"/>
</dbReference>
<dbReference type="Gene3D" id="2.40.50.90">
    <property type="match status" value="1"/>
</dbReference>
<comment type="caution">
    <text evidence="2">The sequence shown here is derived from an EMBL/GenBank/DDBJ whole genome shotgun (WGS) entry which is preliminary data.</text>
</comment>
<evidence type="ECO:0000259" key="1">
    <source>
        <dbReference type="PROSITE" id="PS50830"/>
    </source>
</evidence>
<dbReference type="AlphaFoldDB" id="A0ABD5JV39"/>
<dbReference type="Proteomes" id="UP001362311">
    <property type="component" value="Unassembled WGS sequence"/>
</dbReference>
<reference evidence="2 3" key="1">
    <citation type="submission" date="2024-03" db="EMBL/GenBank/DDBJ databases">
        <title>Reference genomes for the five species model microbial community.</title>
        <authorList>
            <person name="Padfield D."/>
        </authorList>
    </citation>
    <scope>NUCLEOTIDE SEQUENCE [LARGE SCALE GENOMIC DNA]</scope>
    <source>
        <strain evidence="2 3">AB1</strain>
    </source>
</reference>
<proteinExistence type="predicted"/>
<protein>
    <submittedName>
        <fullName evidence="2">Thermonuclease family protein</fullName>
    </submittedName>
</protein>
<feature type="domain" description="TNase-like" evidence="1">
    <location>
        <begin position="71"/>
        <end position="189"/>
    </location>
</feature>
<dbReference type="SMART" id="SM00318">
    <property type="entry name" value="SNc"/>
    <property type="match status" value="1"/>
</dbReference>
<dbReference type="InterPro" id="IPR035437">
    <property type="entry name" value="SNase_OB-fold_sf"/>
</dbReference>
<evidence type="ECO:0000313" key="3">
    <source>
        <dbReference type="Proteomes" id="UP001362311"/>
    </source>
</evidence>
<evidence type="ECO:0000313" key="2">
    <source>
        <dbReference type="EMBL" id="MEJ5899780.1"/>
    </source>
</evidence>
<organism evidence="2 3">
    <name type="scientific">Ochrobactrum teleogrylli</name>
    <dbReference type="NCBI Taxonomy" id="2479765"/>
    <lineage>
        <taxon>Bacteria</taxon>
        <taxon>Pseudomonadati</taxon>
        <taxon>Pseudomonadota</taxon>
        <taxon>Alphaproteobacteria</taxon>
        <taxon>Hyphomicrobiales</taxon>
        <taxon>Brucellaceae</taxon>
        <taxon>Brucella/Ochrobactrum group</taxon>
        <taxon>Ochrobactrum</taxon>
    </lineage>
</organism>
<sequence length="206" mass="22484">MHAIHHVLERKAALRVVPPMASFSVRTAQSVNPSDCALESSSRMVRMILTALLSVGAVAAHGAEITGRASVIDGDTIEIHGARIRLSGIDAPESTQTCKNAEGKLYRCGQQAALKLDAFIQEAQPVTCLPVNRDRYGRTVATCQTSQGQDIAAWLVENGLALDWPVYSKGAYEGVQDIAMRASSGLWQGDFIVPWEWRKLPKTQRR</sequence>
<dbReference type="PANTHER" id="PTHR12302">
    <property type="entry name" value="EBNA2 BINDING PROTEIN P100"/>
    <property type="match status" value="1"/>
</dbReference>
<dbReference type="EMBL" id="JBBHKQ010000001">
    <property type="protein sequence ID" value="MEJ5899780.1"/>
    <property type="molecule type" value="Genomic_DNA"/>
</dbReference>